<dbReference type="SUPFAM" id="SSF88697">
    <property type="entry name" value="PUA domain-like"/>
    <property type="match status" value="1"/>
</dbReference>
<proteinExistence type="predicted"/>
<accession>A0ABD6G650</accession>
<dbReference type="InterPro" id="IPR007374">
    <property type="entry name" value="ASCH_domain"/>
</dbReference>
<dbReference type="EMBL" id="MBEV02000002">
    <property type="protein sequence ID" value="MUP03857.1"/>
    <property type="molecule type" value="Genomic_DNA"/>
</dbReference>
<dbReference type="RefSeq" id="WP_070163985.1">
    <property type="nucleotide sequence ID" value="NZ_CP118259.1"/>
</dbReference>
<organism evidence="2 3">
    <name type="scientific">Agrobacterium vitis</name>
    <name type="common">Rhizobium vitis</name>
    <dbReference type="NCBI Taxonomy" id="373"/>
    <lineage>
        <taxon>Bacteria</taxon>
        <taxon>Pseudomonadati</taxon>
        <taxon>Pseudomonadota</taxon>
        <taxon>Alphaproteobacteria</taxon>
        <taxon>Hyphomicrobiales</taxon>
        <taxon>Rhizobiaceae</taxon>
        <taxon>Rhizobium/Agrobacterium group</taxon>
        <taxon>Agrobacterium</taxon>
    </lineage>
</organism>
<dbReference type="PANTHER" id="PTHR39203">
    <property type="entry name" value="CYTOPLASMIC PROTEIN-RELATED"/>
    <property type="match status" value="1"/>
</dbReference>
<protein>
    <submittedName>
        <fullName evidence="2">ASCH domain-containing protein</fullName>
    </submittedName>
</protein>
<feature type="domain" description="ASCH" evidence="1">
    <location>
        <begin position="14"/>
        <end position="132"/>
    </location>
</feature>
<dbReference type="AlphaFoldDB" id="A0ABD6G650"/>
<name>A0ABD6G650_AGRVI</name>
<dbReference type="PIRSF" id="PIRSF021320">
    <property type="entry name" value="DUF984"/>
    <property type="match status" value="1"/>
</dbReference>
<evidence type="ECO:0000259" key="1">
    <source>
        <dbReference type="SMART" id="SM01022"/>
    </source>
</evidence>
<dbReference type="PANTHER" id="PTHR39203:SF1">
    <property type="entry name" value="CYTOPLASMIC PROTEIN"/>
    <property type="match status" value="1"/>
</dbReference>
<dbReference type="InterPro" id="IPR009326">
    <property type="entry name" value="DUF984"/>
</dbReference>
<comment type="caution">
    <text evidence="2">The sequence shown here is derived from an EMBL/GenBank/DDBJ whole genome shotgun (WGS) entry which is preliminary data.</text>
</comment>
<dbReference type="Gene3D" id="3.10.400.10">
    <property type="entry name" value="Sulfate adenylyltransferase"/>
    <property type="match status" value="1"/>
</dbReference>
<dbReference type="CDD" id="cd06553">
    <property type="entry name" value="ASCH_Ef3133_like"/>
    <property type="match status" value="1"/>
</dbReference>
<dbReference type="Pfam" id="PF04266">
    <property type="entry name" value="ASCH"/>
    <property type="match status" value="1"/>
</dbReference>
<dbReference type="Proteomes" id="UP000175993">
    <property type="component" value="Unassembled WGS sequence"/>
</dbReference>
<dbReference type="SMART" id="SM01022">
    <property type="entry name" value="ASCH"/>
    <property type="match status" value="1"/>
</dbReference>
<reference evidence="2 3" key="1">
    <citation type="submission" date="2019-11" db="EMBL/GenBank/DDBJ databases">
        <title>Whole-genome sequencing of Allorhizobium vitis.</title>
        <authorList>
            <person name="Gan H.M."/>
            <person name="Savka M.A."/>
        </authorList>
    </citation>
    <scope>NUCLEOTIDE SEQUENCE [LARGE SCALE GENOMIC DNA]</scope>
    <source>
        <strain evidence="2 3">AB4</strain>
    </source>
</reference>
<dbReference type="InterPro" id="IPR015947">
    <property type="entry name" value="PUA-like_sf"/>
</dbReference>
<sequence>MTDLPGAYRNAVTFAFGDTPELADQLLALVLAGKKTATCGALRDFGPKGEPLPVVGRRDVVLDGVGRPAAVIETVEVTIRRFDAVDAEFAHDEGEDDQSLESWRVGHEAYFARNGGFTPDMELVCERFRLVEVFEGGTV</sequence>
<evidence type="ECO:0000313" key="3">
    <source>
        <dbReference type="Proteomes" id="UP000175993"/>
    </source>
</evidence>
<evidence type="ECO:0000313" key="2">
    <source>
        <dbReference type="EMBL" id="MUP03857.1"/>
    </source>
</evidence>
<gene>
    <name evidence="2" type="ORF">BBI04_003335</name>
</gene>